<dbReference type="EMBL" id="BMGA01000010">
    <property type="protein sequence ID" value="GGA87581.1"/>
    <property type="molecule type" value="Genomic_DNA"/>
</dbReference>
<dbReference type="PANTHER" id="PTHR10900">
    <property type="entry name" value="PERIOSTIN-RELATED"/>
    <property type="match status" value="1"/>
</dbReference>
<feature type="signal peptide" evidence="1">
    <location>
        <begin position="1"/>
        <end position="27"/>
    </location>
</feature>
<feature type="domain" description="FAS1" evidence="2">
    <location>
        <begin position="38"/>
        <end position="176"/>
    </location>
</feature>
<dbReference type="SMART" id="SM00554">
    <property type="entry name" value="FAS1"/>
    <property type="match status" value="2"/>
</dbReference>
<keyword evidence="4" id="KW-1185">Reference proteome</keyword>
<dbReference type="InterPro" id="IPR036378">
    <property type="entry name" value="FAS1_dom_sf"/>
</dbReference>
<dbReference type="Pfam" id="PF02469">
    <property type="entry name" value="Fasciclin"/>
    <property type="match status" value="2"/>
</dbReference>
<evidence type="ECO:0000313" key="4">
    <source>
        <dbReference type="Proteomes" id="UP000658793"/>
    </source>
</evidence>
<evidence type="ECO:0000313" key="3">
    <source>
        <dbReference type="EMBL" id="GGA87581.1"/>
    </source>
</evidence>
<comment type="caution">
    <text evidence="3">The sequence shown here is derived from an EMBL/GenBank/DDBJ whole genome shotgun (WGS) entry which is preliminary data.</text>
</comment>
<accession>A0ABQ1HT62</accession>
<dbReference type="InterPro" id="IPR000782">
    <property type="entry name" value="FAS1_domain"/>
</dbReference>
<dbReference type="PANTHER" id="PTHR10900:SF77">
    <property type="entry name" value="FI19380P1"/>
    <property type="match status" value="1"/>
</dbReference>
<proteinExistence type="predicted"/>
<evidence type="ECO:0000256" key="1">
    <source>
        <dbReference type="SAM" id="SignalP"/>
    </source>
</evidence>
<dbReference type="InterPro" id="IPR050904">
    <property type="entry name" value="Adhesion/Biosynth-related"/>
</dbReference>
<dbReference type="SUPFAM" id="SSF82153">
    <property type="entry name" value="FAS1 domain"/>
    <property type="match status" value="2"/>
</dbReference>
<dbReference type="RefSeq" id="WP_188495533.1">
    <property type="nucleotide sequence ID" value="NZ_BMGA01000010.1"/>
</dbReference>
<feature type="domain" description="FAS1" evidence="2">
    <location>
        <begin position="180"/>
        <end position="342"/>
    </location>
</feature>
<dbReference type="PROSITE" id="PS50213">
    <property type="entry name" value="FAS1"/>
    <property type="match status" value="2"/>
</dbReference>
<gene>
    <name evidence="3" type="ORF">GCM10008015_30290</name>
</gene>
<sequence length="572" mass="63377">MKKLFKLPQFLRLTLAVLTALVFQNCAQENIKQTTDETLNMTDYIRANPDYSMFLEILNITKYASFMNTYGTYTMFLPTNEAVKQYLKDVGATSLSQVPLVDLQNIAKLHILDKKINTTDFTDGKIVTPSMQGQYLITGAANINGVTYNTINKSSSILASNVEVGNGIIHVIDKVLRVADKTLAQTIEADPNLSLFTEVMKATGWYEKLNQPITFDENNIGSYLTVLAQSNEVFAQAGFTTLDDLKAKYSLSGDPMEPTNGLNLFVQYHVLPNLNYLADLVTTPVFETQAPLEVISSKLIGQMIYLNRDVFAGVLEEGVSIVRDASDITCSNGVLHYVDGHFAIKKRVPLPVYWDLCNQPEFAANTSNYRKAGGVAFGYGAAGFSEITWTGNQTYNVSWQPQPLGWNGDQLSIFRLRPGSGGLQNVTFTTPVIIKGRYKIWVSYRTNGSASTQVKAFFNGVQLSRLINLREAANPISGTSYVPDRVLESQGYKRPMYPFASTAINSRLLGIVEVETTGRHKFTLHSDLDGGEAWFDIVEFRPVDMDQIWPKFKAGLAGAGGLVNREDAPKDN</sequence>
<feature type="chain" id="PRO_5045560031" description="FAS1 domain-containing protein" evidence="1">
    <location>
        <begin position="28"/>
        <end position="572"/>
    </location>
</feature>
<keyword evidence="1" id="KW-0732">Signal</keyword>
<reference evidence="4" key="1">
    <citation type="journal article" date="2019" name="Int. J. Syst. Evol. Microbiol.">
        <title>The Global Catalogue of Microorganisms (GCM) 10K type strain sequencing project: providing services to taxonomists for standard genome sequencing and annotation.</title>
        <authorList>
            <consortium name="The Broad Institute Genomics Platform"/>
            <consortium name="The Broad Institute Genome Sequencing Center for Infectious Disease"/>
            <person name="Wu L."/>
            <person name="Ma J."/>
        </authorList>
    </citation>
    <scope>NUCLEOTIDE SEQUENCE [LARGE SCALE GENOMIC DNA]</scope>
    <source>
        <strain evidence="4">CGMCC 1.12811</strain>
    </source>
</reference>
<dbReference type="Proteomes" id="UP000658793">
    <property type="component" value="Unassembled WGS sequence"/>
</dbReference>
<evidence type="ECO:0000259" key="2">
    <source>
        <dbReference type="PROSITE" id="PS50213"/>
    </source>
</evidence>
<organism evidence="3 4">
    <name type="scientific">Flavobacterium palustre</name>
    <dbReference type="NCBI Taxonomy" id="1476463"/>
    <lineage>
        <taxon>Bacteria</taxon>
        <taxon>Pseudomonadati</taxon>
        <taxon>Bacteroidota</taxon>
        <taxon>Flavobacteriia</taxon>
        <taxon>Flavobacteriales</taxon>
        <taxon>Flavobacteriaceae</taxon>
        <taxon>Flavobacterium</taxon>
    </lineage>
</organism>
<name>A0ABQ1HT62_9FLAO</name>
<dbReference type="Gene3D" id="2.30.180.10">
    <property type="entry name" value="FAS1 domain"/>
    <property type="match status" value="2"/>
</dbReference>
<protein>
    <recommendedName>
        <fullName evidence="2">FAS1 domain-containing protein</fullName>
    </recommendedName>
</protein>